<comment type="caution">
    <text evidence="1">The sequence shown here is derived from an EMBL/GenBank/DDBJ whole genome shotgun (WGS) entry which is preliminary data.</text>
</comment>
<keyword evidence="2" id="KW-1185">Reference proteome</keyword>
<reference evidence="1 2" key="1">
    <citation type="submission" date="2019-11" db="EMBL/GenBank/DDBJ databases">
        <authorList>
            <person name="Li J."/>
        </authorList>
    </citation>
    <scope>NUCLEOTIDE SEQUENCE [LARGE SCALE GENOMIC DNA]</scope>
    <source>
        <strain evidence="1 2">J4</strain>
    </source>
</reference>
<evidence type="ECO:0008006" key="3">
    <source>
        <dbReference type="Google" id="ProtNLM"/>
    </source>
</evidence>
<organism evidence="1 2">
    <name type="scientific">Salinibacillus xinjiangensis</name>
    <dbReference type="NCBI Taxonomy" id="1229268"/>
    <lineage>
        <taxon>Bacteria</taxon>
        <taxon>Bacillati</taxon>
        <taxon>Bacillota</taxon>
        <taxon>Bacilli</taxon>
        <taxon>Bacillales</taxon>
        <taxon>Bacillaceae</taxon>
        <taxon>Salinibacillus</taxon>
    </lineage>
</organism>
<evidence type="ECO:0000313" key="2">
    <source>
        <dbReference type="Proteomes" id="UP000480185"/>
    </source>
</evidence>
<dbReference type="RefSeq" id="WP_153727372.1">
    <property type="nucleotide sequence ID" value="NZ_WJNH01000002.1"/>
</dbReference>
<evidence type="ECO:0000313" key="1">
    <source>
        <dbReference type="EMBL" id="MRG85416.1"/>
    </source>
</evidence>
<dbReference type="EMBL" id="WJNH01000002">
    <property type="protein sequence ID" value="MRG85416.1"/>
    <property type="molecule type" value="Genomic_DNA"/>
</dbReference>
<protein>
    <recommendedName>
        <fullName evidence="3">Flagellar hook-length control protein-like C-terminal domain-containing protein</fullName>
    </recommendedName>
</protein>
<name>A0A6G1X3D4_9BACI</name>
<dbReference type="Proteomes" id="UP000480185">
    <property type="component" value="Unassembled WGS sequence"/>
</dbReference>
<gene>
    <name evidence="1" type="ORF">GH754_03625</name>
</gene>
<dbReference type="AlphaFoldDB" id="A0A6G1X3D4"/>
<proteinExistence type="predicted"/>
<dbReference type="OrthoDB" id="2351076at2"/>
<sequence>MPQNGVHPTLQSIRLRATKSMPLSFKQGQMVTGRIEKFLPNNKAVIQFGGQQLIAQLENLLQVHKRYLFQVTKASPYVRLQVMSEKPVRNQKDSISLLLEKMGVKGSENQQKLLSILINEQIPIHKQSIMKAFALMEKAPSFDEGMSVIKEMLIQKYPMTKEVFDAVYARLFKPISMDKTAVALQTELDHIDTKEARQLQHVLSLFHQKDASMPLLEGLSDQKGILFKLKVMLSLLGGNEQLAKFSALNENLTSNQSFKELLQLVQAQVDKPAVNSHIQNLQNVVSGIQLSLSNQQEWSQFSVQFPGEWFGLKEDLFMDFEGKRNEQDKIDSNYCRVMFYLTLQNINETVVDLFVQNRSISLSVFNDQPEIVKPLTKLLESSLADNLQTLHYQLSSIVVKDFNHSKQSTSFHNISSPSGTEKGFDFKI</sequence>
<accession>A0A6G1X3D4</accession>